<sequence>MLIVEKIKEIDALLAELKALQESAQNEHFKAYETKFNTLAQTLKSSITQSRDTLYKELSTNLIAQNKTLEAELAKNQKTQLEQAKNTLDTDIKNTLKSHFAKEISALKTKLETSIAQDAKKELKDEISEQITTDKTFKKDILARFDFKEELKTLDLSAQIPLDKLKVDLKALSAHILSANSFDTLSKELKKELESAIVAHLINFIEKQEALSESIKHIQAQQAKSIFKEALAQNDLIKERYEFALYLQSMKFLSTEKLLSDIAQEIFERLHKPKPKPKPPIQGKKHNILVVK</sequence>
<keyword evidence="1" id="KW-0175">Coiled coil</keyword>
<evidence type="ECO:0000256" key="1">
    <source>
        <dbReference type="SAM" id="Coils"/>
    </source>
</evidence>
<evidence type="ECO:0000313" key="3">
    <source>
        <dbReference type="Proteomes" id="UP000029733"/>
    </source>
</evidence>
<protein>
    <submittedName>
        <fullName evidence="2">Uncharacterized protein</fullName>
    </submittedName>
</protein>
<proteinExistence type="predicted"/>
<dbReference type="RefSeq" id="WP_034356836.1">
    <property type="nucleotide sequence ID" value="NZ_JRPR02000013.1"/>
</dbReference>
<keyword evidence="3" id="KW-1185">Reference proteome</keyword>
<accession>A0A4U8T5R7</accession>
<feature type="coiled-coil region" evidence="1">
    <location>
        <begin position="64"/>
        <end position="94"/>
    </location>
</feature>
<dbReference type="AlphaFoldDB" id="A0A4U8T5R7"/>
<dbReference type="EMBL" id="JRPR02000013">
    <property type="protein sequence ID" value="TLD94919.1"/>
    <property type="molecule type" value="Genomic_DNA"/>
</dbReference>
<name>A0A4U8T5R7_9HELI</name>
<organism evidence="2 3">
    <name type="scientific">Helicobacter jaachi</name>
    <dbReference type="NCBI Taxonomy" id="1677920"/>
    <lineage>
        <taxon>Bacteria</taxon>
        <taxon>Pseudomonadati</taxon>
        <taxon>Campylobacterota</taxon>
        <taxon>Epsilonproteobacteria</taxon>
        <taxon>Campylobacterales</taxon>
        <taxon>Helicobacteraceae</taxon>
        <taxon>Helicobacter</taxon>
    </lineage>
</organism>
<dbReference type="Proteomes" id="UP000029733">
    <property type="component" value="Unassembled WGS sequence"/>
</dbReference>
<comment type="caution">
    <text evidence="2">The sequence shown here is derived from an EMBL/GenBank/DDBJ whole genome shotgun (WGS) entry which is preliminary data.</text>
</comment>
<reference evidence="2 3" key="1">
    <citation type="journal article" date="2014" name="Genome Announc.">
        <title>Draft genome sequences of eight enterohepatic helicobacter species isolated from both laboratory and wild rodents.</title>
        <authorList>
            <person name="Sheh A."/>
            <person name="Shen Z."/>
            <person name="Fox J.G."/>
        </authorList>
    </citation>
    <scope>NUCLEOTIDE SEQUENCE [LARGE SCALE GENOMIC DNA]</scope>
    <source>
        <strain evidence="2 3">MIT 09-6949</strain>
    </source>
</reference>
<evidence type="ECO:0000313" key="2">
    <source>
        <dbReference type="EMBL" id="TLD94919.1"/>
    </source>
</evidence>
<dbReference type="STRING" id="1677920.LS71_08920"/>
<gene>
    <name evidence="2" type="ORF">LS71_008850</name>
</gene>